<sequence length="387" mass="42720">MKAEGPWHDYPRALREVLRREPKSLPMVAAKLGWCRARHGLGPRDFFDFELRHRPTSTWRDYLSDVPHMRRIMRALHPEPLARLANDKVLSTERLMERGVAVAPVYVIAGRDTDSHPTSGRLTVVNDAAALRRSLDGAPDRLFCKPATGTFGNGVFRAHREGAQWRVGDISMSAAAFAEHLLTQDDRSGTLVSPELRNHPALAPITADLGLAATRVYTARTSAGTEIFCTVQKVMTTPALADNFHDGTTGHLLCFVDPESGCITHSYGRDPGDRIRLNTYETHALTGAGLTGFRIPYWKDILNLARAATEAMPELPLPGLDISLTPDGPVVLESNAYCFAIAPQLQRGGLRPILKKLIPRLAIDAERRDNALRALRSGTPKARRNTH</sequence>
<dbReference type="Proteomes" id="UP000276029">
    <property type="component" value="Unassembled WGS sequence"/>
</dbReference>
<protein>
    <submittedName>
        <fullName evidence="3">Polysaccharide biosynthesis protein</fullName>
    </submittedName>
</protein>
<dbReference type="EMBL" id="RBWX01000008">
    <property type="protein sequence ID" value="RKS89118.1"/>
    <property type="molecule type" value="Genomic_DNA"/>
</dbReference>
<evidence type="ECO:0000313" key="3">
    <source>
        <dbReference type="EMBL" id="RKS89118.1"/>
    </source>
</evidence>
<evidence type="ECO:0000259" key="1">
    <source>
        <dbReference type="Pfam" id="PF14397"/>
    </source>
</evidence>
<name>A0AAD1D3X1_SPHMI</name>
<organism evidence="2 4">
    <name type="scientific">Sphingosinicella microcystinivorans</name>
    <dbReference type="NCBI Taxonomy" id="335406"/>
    <lineage>
        <taxon>Bacteria</taxon>
        <taxon>Pseudomonadati</taxon>
        <taxon>Pseudomonadota</taxon>
        <taxon>Alphaproteobacteria</taxon>
        <taxon>Sphingomonadales</taxon>
        <taxon>Sphingosinicellaceae</taxon>
        <taxon>Sphingosinicella</taxon>
    </lineage>
</organism>
<dbReference type="SUPFAM" id="SSF56059">
    <property type="entry name" value="Glutathione synthetase ATP-binding domain-like"/>
    <property type="match status" value="1"/>
</dbReference>
<feature type="domain" description="Alpha-L-glutamate ligase-related protein ATP-grasp" evidence="1">
    <location>
        <begin position="73"/>
        <end position="356"/>
    </location>
</feature>
<gene>
    <name evidence="3" type="ORF">DFR51_2332</name>
    <name evidence="2" type="ORF">SmB9_05320</name>
</gene>
<dbReference type="AlphaFoldDB" id="A0AAD1D3X1"/>
<dbReference type="KEGG" id="smic:SmB9_05320"/>
<dbReference type="EMBL" id="AP018711">
    <property type="protein sequence ID" value="BBE32874.1"/>
    <property type="molecule type" value="Genomic_DNA"/>
</dbReference>
<dbReference type="RefSeq" id="WP_121051210.1">
    <property type="nucleotide sequence ID" value="NZ_AP018711.1"/>
</dbReference>
<keyword evidence="5" id="KW-1185">Reference proteome</keyword>
<evidence type="ECO:0000313" key="4">
    <source>
        <dbReference type="Proteomes" id="UP000275727"/>
    </source>
</evidence>
<reference evidence="3 5" key="2">
    <citation type="submission" date="2018-10" db="EMBL/GenBank/DDBJ databases">
        <title>Genomic Encyclopedia of Type Strains, Phase IV (KMG-IV): sequencing the most valuable type-strain genomes for metagenomic binning, comparative biology and taxonomic classification.</title>
        <authorList>
            <person name="Goeker M."/>
        </authorList>
    </citation>
    <scope>NUCLEOTIDE SEQUENCE [LARGE SCALE GENOMIC DNA]</scope>
    <source>
        <strain evidence="3 5">DSM 19791</strain>
    </source>
</reference>
<evidence type="ECO:0000313" key="5">
    <source>
        <dbReference type="Proteomes" id="UP000276029"/>
    </source>
</evidence>
<evidence type="ECO:0000313" key="2">
    <source>
        <dbReference type="EMBL" id="BBE32874.1"/>
    </source>
</evidence>
<proteinExistence type="predicted"/>
<dbReference type="Pfam" id="PF14397">
    <property type="entry name" value="ATPgrasp_ST"/>
    <property type="match status" value="1"/>
</dbReference>
<dbReference type="Gene3D" id="3.30.470.20">
    <property type="entry name" value="ATP-grasp fold, B domain"/>
    <property type="match status" value="1"/>
</dbReference>
<reference evidence="2 4" key="1">
    <citation type="submission" date="2018-06" db="EMBL/GenBank/DDBJ databases">
        <title>Complete Genome Sequence of the Microcystin-Degrading Bacterium Sphingosinicella microcystinivorans Strain B-9.</title>
        <authorList>
            <person name="Jin H."/>
            <person name="Nishizawa T."/>
            <person name="Guo Y."/>
            <person name="Nishizawa A."/>
            <person name="Park H."/>
            <person name="Kato H."/>
            <person name="Tsuji K."/>
            <person name="Harada K."/>
        </authorList>
    </citation>
    <scope>NUCLEOTIDE SEQUENCE [LARGE SCALE GENOMIC DNA]</scope>
    <source>
        <strain evidence="2 4">B9</strain>
    </source>
</reference>
<accession>A0AAD1D3X1</accession>
<dbReference type="InterPro" id="IPR039523">
    <property type="entry name" value="RimK-rel_E_lig_ATP-grasp"/>
</dbReference>
<dbReference type="Proteomes" id="UP000275727">
    <property type="component" value="Chromosome"/>
</dbReference>